<dbReference type="Proteomes" id="UP001163603">
    <property type="component" value="Chromosome 9"/>
</dbReference>
<name>A0ACC0Y0T0_9ROSI</name>
<keyword evidence="2" id="KW-1185">Reference proteome</keyword>
<organism evidence="1 2">
    <name type="scientific">Pistacia integerrima</name>
    <dbReference type="NCBI Taxonomy" id="434235"/>
    <lineage>
        <taxon>Eukaryota</taxon>
        <taxon>Viridiplantae</taxon>
        <taxon>Streptophyta</taxon>
        <taxon>Embryophyta</taxon>
        <taxon>Tracheophyta</taxon>
        <taxon>Spermatophyta</taxon>
        <taxon>Magnoliopsida</taxon>
        <taxon>eudicotyledons</taxon>
        <taxon>Gunneridae</taxon>
        <taxon>Pentapetalae</taxon>
        <taxon>rosids</taxon>
        <taxon>malvids</taxon>
        <taxon>Sapindales</taxon>
        <taxon>Anacardiaceae</taxon>
        <taxon>Pistacia</taxon>
    </lineage>
</organism>
<gene>
    <name evidence="1" type="ORF">Pint_35679</name>
</gene>
<sequence>MQLQKCFYLFKGHTRHLKSIHDFETVKKRHFSVLVLSSSEPQKLSVALRYLAYPPFIKLLDAAEQEFGFNQKGVLIIPCEASKLKVILS</sequence>
<reference evidence="2" key="1">
    <citation type="journal article" date="2023" name="G3 (Bethesda)">
        <title>Genome assembly and association tests identify interacting loci associated with vigor, precocity, and sex in interspecific pistachio rootstocks.</title>
        <authorList>
            <person name="Palmer W."/>
            <person name="Jacygrad E."/>
            <person name="Sagayaradj S."/>
            <person name="Cavanaugh K."/>
            <person name="Han R."/>
            <person name="Bertier L."/>
            <person name="Beede B."/>
            <person name="Kafkas S."/>
            <person name="Golino D."/>
            <person name="Preece J."/>
            <person name="Michelmore R."/>
        </authorList>
    </citation>
    <scope>NUCLEOTIDE SEQUENCE [LARGE SCALE GENOMIC DNA]</scope>
</reference>
<proteinExistence type="predicted"/>
<evidence type="ECO:0000313" key="2">
    <source>
        <dbReference type="Proteomes" id="UP001163603"/>
    </source>
</evidence>
<accession>A0ACC0Y0T0</accession>
<evidence type="ECO:0000313" key="1">
    <source>
        <dbReference type="EMBL" id="KAJ0027264.1"/>
    </source>
</evidence>
<dbReference type="EMBL" id="CM047744">
    <property type="protein sequence ID" value="KAJ0027264.1"/>
    <property type="molecule type" value="Genomic_DNA"/>
</dbReference>
<comment type="caution">
    <text evidence="1">The sequence shown here is derived from an EMBL/GenBank/DDBJ whole genome shotgun (WGS) entry which is preliminary data.</text>
</comment>
<protein>
    <submittedName>
        <fullName evidence="1">Uncharacterized protein</fullName>
    </submittedName>
</protein>